<dbReference type="AlphaFoldDB" id="A0AAX4JBC4"/>
<evidence type="ECO:0000313" key="2">
    <source>
        <dbReference type="EMBL" id="WUR03163.1"/>
    </source>
</evidence>
<dbReference type="KEGG" id="vnx:VNE69_03372"/>
<organism evidence="2 3">
    <name type="scientific">Vairimorpha necatrix</name>
    <dbReference type="NCBI Taxonomy" id="6039"/>
    <lineage>
        <taxon>Eukaryota</taxon>
        <taxon>Fungi</taxon>
        <taxon>Fungi incertae sedis</taxon>
        <taxon>Microsporidia</taxon>
        <taxon>Nosematidae</taxon>
        <taxon>Vairimorpha</taxon>
    </lineage>
</organism>
<dbReference type="EMBL" id="CP142728">
    <property type="protein sequence ID" value="WUR03163.1"/>
    <property type="molecule type" value="Genomic_DNA"/>
</dbReference>
<feature type="coiled-coil region" evidence="1">
    <location>
        <begin position="282"/>
        <end position="309"/>
    </location>
</feature>
<sequence>MIFFLHTVFYSLQSEIRSSYQDKLELEYLYNNYNVNFVDEENKKQTFLANHIEYLHEISVYHEQNNSSKQKEIENGLNKLSTQELQLVYKVIDSEFAEKNDSYYLLITELSKSIKSLKYILEFRKVVYNENTYGSFMFVNVKQSLTMLNIKRKKINERCNSLKTKKIACINRIVEILISLQINPEKIKFYLGIFSFIEKVLENIIDTENIKITFAPLYFLEYYESYGKKLYLIIKNIPLLKIFKFTRECIYDEIDISEEDMKSIQNVLKSFQLKVIEFHKKINVLFSLLEEIINELRELIKQSYQLNLRQRLNLNYI</sequence>
<dbReference type="RefSeq" id="XP_065329308.1">
    <property type="nucleotide sequence ID" value="XM_065473236.1"/>
</dbReference>
<dbReference type="Proteomes" id="UP001334084">
    <property type="component" value="Chromosome 3"/>
</dbReference>
<proteinExistence type="predicted"/>
<protein>
    <submittedName>
        <fullName evidence="2">Uncharacterized protein</fullName>
    </submittedName>
</protein>
<reference evidence="2" key="1">
    <citation type="journal article" date="2024" name="BMC Genomics">
        <title>Functional annotation of a divergent genome using sequence and structure-based similarity.</title>
        <authorList>
            <person name="Svedberg D."/>
            <person name="Winiger R.R."/>
            <person name="Berg A."/>
            <person name="Sharma H."/>
            <person name="Tellgren-Roth C."/>
            <person name="Debrunner-Vossbrinck B.A."/>
            <person name="Vossbrinck C.R."/>
            <person name="Barandun J."/>
        </authorList>
    </citation>
    <scope>NUCLEOTIDE SEQUENCE</scope>
    <source>
        <strain evidence="2">Illinois isolate</strain>
    </source>
</reference>
<evidence type="ECO:0000313" key="3">
    <source>
        <dbReference type="Proteomes" id="UP001334084"/>
    </source>
</evidence>
<dbReference type="GeneID" id="90540968"/>
<name>A0AAX4JBC4_9MICR</name>
<accession>A0AAX4JBC4</accession>
<keyword evidence="3" id="KW-1185">Reference proteome</keyword>
<evidence type="ECO:0000256" key="1">
    <source>
        <dbReference type="SAM" id="Coils"/>
    </source>
</evidence>
<gene>
    <name evidence="2" type="ORF">VNE69_03372</name>
</gene>
<keyword evidence="1" id="KW-0175">Coiled coil</keyword>